<reference evidence="2" key="1">
    <citation type="journal article" date="2016" name="Ticks Tick Borne Dis.">
        <title>De novo assembly and annotation of the salivary gland transcriptome of Rhipicephalus appendiculatus male and female ticks during blood feeding.</title>
        <authorList>
            <person name="de Castro M.H."/>
            <person name="de Klerk D."/>
            <person name="Pienaar R."/>
            <person name="Latif A.A."/>
            <person name="Rees D.J."/>
            <person name="Mans B.J."/>
        </authorList>
    </citation>
    <scope>NUCLEOTIDE SEQUENCE</scope>
    <source>
        <tissue evidence="2">Salivary glands</tissue>
    </source>
</reference>
<protein>
    <recommendedName>
        <fullName evidence="3">Lipocalin</fullName>
    </recommendedName>
</protein>
<feature type="non-terminal residue" evidence="2">
    <location>
        <position position="1"/>
    </location>
</feature>
<organism evidence="2">
    <name type="scientific">Rhipicephalus appendiculatus</name>
    <name type="common">Brown ear tick</name>
    <dbReference type="NCBI Taxonomy" id="34631"/>
    <lineage>
        <taxon>Eukaryota</taxon>
        <taxon>Metazoa</taxon>
        <taxon>Ecdysozoa</taxon>
        <taxon>Arthropoda</taxon>
        <taxon>Chelicerata</taxon>
        <taxon>Arachnida</taxon>
        <taxon>Acari</taxon>
        <taxon>Parasitiformes</taxon>
        <taxon>Ixodida</taxon>
        <taxon>Ixodoidea</taxon>
        <taxon>Ixodidae</taxon>
        <taxon>Rhipicephalinae</taxon>
        <taxon>Rhipicephalus</taxon>
        <taxon>Rhipicephalus</taxon>
    </lineage>
</organism>
<sequence>EGDEVQASERAGDAATKAAEPQSDNEFFKFFKQNPKVWLTKGNTTHVCWFYRRYNLSEAEVKFEISTKLESEEEQKCNSAYISYNFGSSNTMFGINTDFVYAYFVRMRHNSSNCIVTERVGWSQERHNPPRTCKKEGGPECKPLPSCEEKDGHLNPFPTAPCCYTNKTQESKTRFVTIEDEPYYCSYPPSYMIYVGGDAKPEVPSQCFQAYKDRKSP</sequence>
<feature type="region of interest" description="Disordered" evidence="1">
    <location>
        <begin position="1"/>
        <end position="20"/>
    </location>
</feature>
<evidence type="ECO:0008006" key="3">
    <source>
        <dbReference type="Google" id="ProtNLM"/>
    </source>
</evidence>
<proteinExistence type="predicted"/>
<evidence type="ECO:0000313" key="2">
    <source>
        <dbReference type="EMBL" id="JAP88531.1"/>
    </source>
</evidence>
<dbReference type="EMBL" id="GEDV01000026">
    <property type="protein sequence ID" value="JAP88531.1"/>
    <property type="molecule type" value="Transcribed_RNA"/>
</dbReference>
<name>A0A131ZE66_RHIAP</name>
<dbReference type="AlphaFoldDB" id="A0A131ZE66"/>
<accession>A0A131ZE66</accession>
<feature type="non-terminal residue" evidence="2">
    <location>
        <position position="217"/>
    </location>
</feature>
<evidence type="ECO:0000256" key="1">
    <source>
        <dbReference type="SAM" id="MobiDB-lite"/>
    </source>
</evidence>